<dbReference type="Gene3D" id="1.10.12.10">
    <property type="entry name" value="Lyase 2-enoyl-coa Hydratase, Chain A, domain 2"/>
    <property type="match status" value="1"/>
</dbReference>
<dbReference type="Proteomes" id="UP000199693">
    <property type="component" value="Unassembled WGS sequence"/>
</dbReference>
<reference evidence="2 5" key="1">
    <citation type="submission" date="2016-10" db="EMBL/GenBank/DDBJ databases">
        <authorList>
            <person name="de Groot N.N."/>
        </authorList>
    </citation>
    <scope>NUCLEOTIDE SEQUENCE [LARGE SCALE GENOMIC DNA]</scope>
    <source>
        <strain evidence="2 5">CCM 7361</strain>
    </source>
</reference>
<dbReference type="Gene3D" id="3.90.226.10">
    <property type="entry name" value="2-enoyl-CoA Hydratase, Chain A, domain 1"/>
    <property type="match status" value="1"/>
</dbReference>
<dbReference type="AlphaFoldDB" id="A0A239DM11"/>
<proteinExistence type="inferred from homology"/>
<dbReference type="EMBL" id="FZPC01000001">
    <property type="protein sequence ID" value="SNS33645.1"/>
    <property type="molecule type" value="Genomic_DNA"/>
</dbReference>
<gene>
    <name evidence="2" type="ORF">SAMN05216189_10103</name>
    <name evidence="3" type="ORF">SAMN06295949_1013</name>
</gene>
<evidence type="ECO:0000313" key="5">
    <source>
        <dbReference type="Proteomes" id="UP000199693"/>
    </source>
</evidence>
<dbReference type="RefSeq" id="WP_089389479.1">
    <property type="nucleotide sequence ID" value="NZ_FNEC01000010.1"/>
</dbReference>
<evidence type="ECO:0000313" key="2">
    <source>
        <dbReference type="EMBL" id="SDI88824.1"/>
    </source>
</evidence>
<dbReference type="Proteomes" id="UP000198309">
    <property type="component" value="Unassembled WGS sequence"/>
</dbReference>
<evidence type="ECO:0000256" key="1">
    <source>
        <dbReference type="ARBA" id="ARBA00005254"/>
    </source>
</evidence>
<dbReference type="EMBL" id="FNEC01000010">
    <property type="protein sequence ID" value="SDI88824.1"/>
    <property type="molecule type" value="Genomic_DNA"/>
</dbReference>
<comment type="similarity">
    <text evidence="1">Belongs to the enoyl-CoA hydratase/isomerase family.</text>
</comment>
<dbReference type="InterPro" id="IPR014748">
    <property type="entry name" value="Enoyl-CoA_hydra_C"/>
</dbReference>
<evidence type="ECO:0000313" key="3">
    <source>
        <dbReference type="EMBL" id="SNS33645.1"/>
    </source>
</evidence>
<dbReference type="CDD" id="cd06558">
    <property type="entry name" value="crotonase-like"/>
    <property type="match status" value="1"/>
</dbReference>
<evidence type="ECO:0000313" key="4">
    <source>
        <dbReference type="Proteomes" id="UP000198309"/>
    </source>
</evidence>
<dbReference type="InterPro" id="IPR001753">
    <property type="entry name" value="Enoyl-CoA_hydra/iso"/>
</dbReference>
<dbReference type="Pfam" id="PF00378">
    <property type="entry name" value="ECH_1"/>
    <property type="match status" value="1"/>
</dbReference>
<dbReference type="InterPro" id="IPR029045">
    <property type="entry name" value="ClpP/crotonase-like_dom_sf"/>
</dbReference>
<dbReference type="PANTHER" id="PTHR43802">
    <property type="entry name" value="ENOYL-COA HYDRATASE"/>
    <property type="match status" value="1"/>
</dbReference>
<organism evidence="2 5">
    <name type="scientific">Pseudomonas delhiensis</name>
    <dbReference type="NCBI Taxonomy" id="366289"/>
    <lineage>
        <taxon>Bacteria</taxon>
        <taxon>Pseudomonadati</taxon>
        <taxon>Pseudomonadota</taxon>
        <taxon>Gammaproteobacteria</taxon>
        <taxon>Pseudomonadales</taxon>
        <taxon>Pseudomonadaceae</taxon>
        <taxon>Pseudomonas</taxon>
    </lineage>
</organism>
<protein>
    <submittedName>
        <fullName evidence="2">Enoyl-CoA hydratase/carnithine racemase</fullName>
    </submittedName>
</protein>
<dbReference type="SUPFAM" id="SSF52096">
    <property type="entry name" value="ClpP/crotonase"/>
    <property type="match status" value="1"/>
</dbReference>
<keyword evidence="4" id="KW-1185">Reference proteome</keyword>
<dbReference type="NCBIfam" id="NF005126">
    <property type="entry name" value="PRK06563.1"/>
    <property type="match status" value="1"/>
</dbReference>
<reference evidence="3 4" key="2">
    <citation type="submission" date="2017-06" db="EMBL/GenBank/DDBJ databases">
        <authorList>
            <person name="Varghese N."/>
            <person name="Submissions S."/>
        </authorList>
    </citation>
    <scope>NUCLEOTIDE SEQUENCE [LARGE SCALE GENOMIC DNA]</scope>
    <source>
        <strain evidence="3 4">RLD-1</strain>
    </source>
</reference>
<dbReference type="GO" id="GO:0003824">
    <property type="term" value="F:catalytic activity"/>
    <property type="evidence" value="ECO:0007669"/>
    <property type="project" value="UniProtKB-ARBA"/>
</dbReference>
<dbReference type="PANTHER" id="PTHR43802:SF1">
    <property type="entry name" value="IP11341P-RELATED"/>
    <property type="match status" value="1"/>
</dbReference>
<sequence length="261" mass="28356">MSQKLKVERKGHVLCIGLNRPEKYNAMDVELYLALAEAYGELQRDDELRCGLLYGEGQHFCAGLELDKWGPQFASGRFPDLPPGACDPFGLDPARRVAKPIVVAARGVCFTAALELMLAADVRVAAEGARFGQIEVKRGIYAVGGATIRFVQNIGWGNTMRYLLTGDEFDAREAHRMGLVQEVTAPGEEFAAALAIAERIARQAPLGVRATLASARLALAEGEAEAARRLLPDLQPLMGSEDVKEGVASFLERREANFVGR</sequence>
<name>A0A239DM11_9PSED</name>
<accession>A0A239DM11</accession>